<comment type="similarity">
    <text evidence="2">Belongs to the VKOR family.</text>
</comment>
<accession>A0ABV6YA78</accession>
<dbReference type="RefSeq" id="WP_377030083.1">
    <property type="nucleotide sequence ID" value="NZ_JBHOMY010000038.1"/>
</dbReference>
<dbReference type="InterPro" id="IPR012932">
    <property type="entry name" value="VKOR"/>
</dbReference>
<sequence>MREYLMEATSPGLSPRQLRDRIQNDRSREMKYRRAIVGVSLIGMASMACVTLFQTGIVKRLPDPPTRRPRFDTEKVNSSEEAYSYGMPDGPLTLGMHAANLTLAAAGPPERYKDRPWLPVLATVSSGAQAAVAAKYLFYQMPYVDKAWCPYCVVDTLTHFATFALTLPETVRAVSGR</sequence>
<evidence type="ECO:0000256" key="4">
    <source>
        <dbReference type="ARBA" id="ARBA00022719"/>
    </source>
</evidence>
<evidence type="ECO:0000256" key="8">
    <source>
        <dbReference type="ARBA" id="ARBA00023157"/>
    </source>
</evidence>
<gene>
    <name evidence="12" type="ORF">ACETIH_14790</name>
</gene>
<evidence type="ECO:0000256" key="10">
    <source>
        <dbReference type="SAM" id="Phobius"/>
    </source>
</evidence>
<keyword evidence="6" id="KW-0560">Oxidoreductase</keyword>
<reference evidence="12 13" key="1">
    <citation type="submission" date="2024-09" db="EMBL/GenBank/DDBJ databases">
        <title>Nodulacao em especies de Leguminosae Basais da Amazonia e Caracterizacao dos Rizobios e Bacterias Associadas aos Nodulos.</title>
        <authorList>
            <person name="Jambeiro I.C.A."/>
            <person name="Lopes I.S."/>
            <person name="Aguiar E.R.G.R."/>
            <person name="Santos A.F.J."/>
            <person name="Dos Santos J.M.F."/>
            <person name="Gross E."/>
        </authorList>
    </citation>
    <scope>NUCLEOTIDE SEQUENCE [LARGE SCALE GENOMIC DNA]</scope>
    <source>
        <strain evidence="12 13">BRUESC1165</strain>
    </source>
</reference>
<comment type="caution">
    <text evidence="12">The sequence shown here is derived from an EMBL/GenBank/DDBJ whole genome shotgun (WGS) entry which is preliminary data.</text>
</comment>
<evidence type="ECO:0000256" key="3">
    <source>
        <dbReference type="ARBA" id="ARBA00022692"/>
    </source>
</evidence>
<keyword evidence="9" id="KW-0676">Redox-active center</keyword>
<organism evidence="12 13">
    <name type="scientific">Microvirga arabica</name>
    <dbReference type="NCBI Taxonomy" id="1128671"/>
    <lineage>
        <taxon>Bacteria</taxon>
        <taxon>Pseudomonadati</taxon>
        <taxon>Pseudomonadota</taxon>
        <taxon>Alphaproteobacteria</taxon>
        <taxon>Hyphomicrobiales</taxon>
        <taxon>Methylobacteriaceae</taxon>
        <taxon>Microvirga</taxon>
    </lineage>
</organism>
<name>A0ABV6YA78_9HYPH</name>
<protein>
    <submittedName>
        <fullName evidence="12">Vitamin K epoxide reductase family protein</fullName>
    </submittedName>
</protein>
<dbReference type="InterPro" id="IPR038354">
    <property type="entry name" value="VKOR_sf"/>
</dbReference>
<comment type="subcellular location">
    <subcellularLocation>
        <location evidence="1">Membrane</location>
        <topology evidence="1">Multi-pass membrane protein</topology>
    </subcellularLocation>
</comment>
<dbReference type="Proteomes" id="UP001593940">
    <property type="component" value="Unassembled WGS sequence"/>
</dbReference>
<feature type="transmembrane region" description="Helical" evidence="10">
    <location>
        <begin position="35"/>
        <end position="57"/>
    </location>
</feature>
<evidence type="ECO:0000313" key="12">
    <source>
        <dbReference type="EMBL" id="MFC1457952.1"/>
    </source>
</evidence>
<feature type="domain" description="Vitamin K epoxide reductase" evidence="11">
    <location>
        <begin position="35"/>
        <end position="166"/>
    </location>
</feature>
<evidence type="ECO:0000259" key="11">
    <source>
        <dbReference type="Pfam" id="PF07884"/>
    </source>
</evidence>
<keyword evidence="8" id="KW-1015">Disulfide bond</keyword>
<dbReference type="Gene3D" id="1.20.1440.130">
    <property type="entry name" value="VKOR domain"/>
    <property type="match status" value="1"/>
</dbReference>
<keyword evidence="5 10" id="KW-1133">Transmembrane helix</keyword>
<dbReference type="Pfam" id="PF07884">
    <property type="entry name" value="VKOR"/>
    <property type="match status" value="1"/>
</dbReference>
<evidence type="ECO:0000313" key="13">
    <source>
        <dbReference type="Proteomes" id="UP001593940"/>
    </source>
</evidence>
<evidence type="ECO:0000256" key="2">
    <source>
        <dbReference type="ARBA" id="ARBA00006214"/>
    </source>
</evidence>
<proteinExistence type="inferred from homology"/>
<evidence type="ECO:0000256" key="6">
    <source>
        <dbReference type="ARBA" id="ARBA00023002"/>
    </source>
</evidence>
<evidence type="ECO:0000256" key="9">
    <source>
        <dbReference type="ARBA" id="ARBA00023284"/>
    </source>
</evidence>
<evidence type="ECO:0000256" key="5">
    <source>
        <dbReference type="ARBA" id="ARBA00022989"/>
    </source>
</evidence>
<evidence type="ECO:0000256" key="1">
    <source>
        <dbReference type="ARBA" id="ARBA00004141"/>
    </source>
</evidence>
<keyword evidence="7 10" id="KW-0472">Membrane</keyword>
<dbReference type="EMBL" id="JBHOMY010000038">
    <property type="protein sequence ID" value="MFC1457952.1"/>
    <property type="molecule type" value="Genomic_DNA"/>
</dbReference>
<evidence type="ECO:0000256" key="7">
    <source>
        <dbReference type="ARBA" id="ARBA00023136"/>
    </source>
</evidence>
<keyword evidence="4" id="KW-0874">Quinone</keyword>
<keyword evidence="3 10" id="KW-0812">Transmembrane</keyword>
<keyword evidence="13" id="KW-1185">Reference proteome</keyword>